<comment type="caution">
    <text evidence="2">The sequence shown here is derived from an EMBL/GenBank/DDBJ whole genome shotgun (WGS) entry which is preliminary data.</text>
</comment>
<protein>
    <submittedName>
        <fullName evidence="2">Phosphatase</fullName>
    </submittedName>
</protein>
<dbReference type="InterPro" id="IPR029033">
    <property type="entry name" value="His_PPase_superfam"/>
</dbReference>
<gene>
    <name evidence="2" type="ORF">Rhe02_53750</name>
</gene>
<evidence type="ECO:0000256" key="1">
    <source>
        <dbReference type="PIRSR" id="PIRSR613078-2"/>
    </source>
</evidence>
<reference evidence="2" key="1">
    <citation type="submission" date="2021-01" db="EMBL/GenBank/DDBJ databases">
        <title>Whole genome shotgun sequence of Rhizocola hellebori NBRC 109834.</title>
        <authorList>
            <person name="Komaki H."/>
            <person name="Tamura T."/>
        </authorList>
    </citation>
    <scope>NUCLEOTIDE SEQUENCE</scope>
    <source>
        <strain evidence="2">NBRC 109834</strain>
    </source>
</reference>
<dbReference type="GO" id="GO:0005737">
    <property type="term" value="C:cytoplasm"/>
    <property type="evidence" value="ECO:0007669"/>
    <property type="project" value="TreeGrafter"/>
</dbReference>
<sequence length="220" mass="23018">MTTLILLRHGRTTANTEGVLAGDSPVPLDEVGVVQAQAAGARLAGLPLRAVVTSPLERCKQTLTLALPGVNPAVEPGFTECGYGDWSGRKLSELSDEPQWRTVQLHPSAVVFPGGEALAAMASRAVTAVRRWNEIVAAENGPDATWLACSHGDVIKAIVADALGLHLDLFQRIHIAPGSLTVIRYTPDRPFLVRLSEDQSPLALPPAGTSSDAPVGGGAV</sequence>
<proteinExistence type="predicted"/>
<dbReference type="PANTHER" id="PTHR48100">
    <property type="entry name" value="BROAD-SPECIFICITY PHOSPHATASE YOR283W-RELATED"/>
    <property type="match status" value="1"/>
</dbReference>
<evidence type="ECO:0000313" key="2">
    <source>
        <dbReference type="EMBL" id="GIH07308.1"/>
    </source>
</evidence>
<accession>A0A8J3QAM4</accession>
<dbReference type="EMBL" id="BONY01000035">
    <property type="protein sequence ID" value="GIH07308.1"/>
    <property type="molecule type" value="Genomic_DNA"/>
</dbReference>
<dbReference type="InterPro" id="IPR022492">
    <property type="entry name" value="Phosphomutase_MSMEG4193_put"/>
</dbReference>
<feature type="binding site" evidence="1">
    <location>
        <position position="58"/>
    </location>
    <ligand>
        <name>substrate</name>
    </ligand>
</feature>
<organism evidence="2 3">
    <name type="scientific">Rhizocola hellebori</name>
    <dbReference type="NCBI Taxonomy" id="1392758"/>
    <lineage>
        <taxon>Bacteria</taxon>
        <taxon>Bacillati</taxon>
        <taxon>Actinomycetota</taxon>
        <taxon>Actinomycetes</taxon>
        <taxon>Micromonosporales</taxon>
        <taxon>Micromonosporaceae</taxon>
        <taxon>Rhizocola</taxon>
    </lineage>
</organism>
<dbReference type="GO" id="GO:0016791">
    <property type="term" value="F:phosphatase activity"/>
    <property type="evidence" value="ECO:0007669"/>
    <property type="project" value="TreeGrafter"/>
</dbReference>
<dbReference type="SMART" id="SM00855">
    <property type="entry name" value="PGAM"/>
    <property type="match status" value="1"/>
</dbReference>
<dbReference type="Pfam" id="PF00300">
    <property type="entry name" value="His_Phos_1"/>
    <property type="match status" value="1"/>
</dbReference>
<evidence type="ECO:0000313" key="3">
    <source>
        <dbReference type="Proteomes" id="UP000612899"/>
    </source>
</evidence>
<keyword evidence="3" id="KW-1185">Reference proteome</keyword>
<dbReference type="NCBIfam" id="TIGR03848">
    <property type="entry name" value="MSMEG_4193"/>
    <property type="match status" value="1"/>
</dbReference>
<dbReference type="SUPFAM" id="SSF53254">
    <property type="entry name" value="Phosphoglycerate mutase-like"/>
    <property type="match status" value="1"/>
</dbReference>
<dbReference type="CDD" id="cd07067">
    <property type="entry name" value="HP_PGM_like"/>
    <property type="match status" value="1"/>
</dbReference>
<feature type="binding site" evidence="1">
    <location>
        <begin position="8"/>
        <end position="15"/>
    </location>
    <ligand>
        <name>substrate</name>
    </ligand>
</feature>
<dbReference type="Gene3D" id="3.40.50.1240">
    <property type="entry name" value="Phosphoglycerate mutase-like"/>
    <property type="match status" value="1"/>
</dbReference>
<dbReference type="InterPro" id="IPR013078">
    <property type="entry name" value="His_Pase_superF_clade-1"/>
</dbReference>
<dbReference type="PANTHER" id="PTHR48100:SF2">
    <property type="entry name" value="CONSERVED PROTEIN"/>
    <property type="match status" value="1"/>
</dbReference>
<dbReference type="AlphaFoldDB" id="A0A8J3QAM4"/>
<dbReference type="Proteomes" id="UP000612899">
    <property type="component" value="Unassembled WGS sequence"/>
</dbReference>
<dbReference type="RefSeq" id="WP_373320703.1">
    <property type="nucleotide sequence ID" value="NZ_BONY01000035.1"/>
</dbReference>
<dbReference type="InterPro" id="IPR050275">
    <property type="entry name" value="PGM_Phosphatase"/>
</dbReference>
<name>A0A8J3QAM4_9ACTN</name>